<feature type="coiled-coil region" evidence="1">
    <location>
        <begin position="450"/>
        <end position="477"/>
    </location>
</feature>
<dbReference type="AlphaFoldDB" id="A0A9E7I8F5"/>
<dbReference type="PANTHER" id="PTHR36408:SF1">
    <property type="entry name" value="TRANSMEMBRANE PROTEIN"/>
    <property type="match status" value="1"/>
</dbReference>
<reference evidence="4" key="1">
    <citation type="submission" date="2022-05" db="EMBL/GenBank/DDBJ databases">
        <title>The Musa troglodytarum L. genome provides insights into the mechanism of non-climacteric behaviour and enrichment of carotenoids.</title>
        <authorList>
            <person name="Wang J."/>
        </authorList>
    </citation>
    <scope>NUCLEOTIDE SEQUENCE</scope>
    <source>
        <tissue evidence="4">Leaf</tissue>
    </source>
</reference>
<feature type="transmembrane region" description="Helical" evidence="3">
    <location>
        <begin position="139"/>
        <end position="157"/>
    </location>
</feature>
<protein>
    <submittedName>
        <fullName evidence="4">Uncharacterized protein</fullName>
    </submittedName>
</protein>
<evidence type="ECO:0000256" key="2">
    <source>
        <dbReference type="SAM" id="MobiDB-lite"/>
    </source>
</evidence>
<name>A0A9E7I8F5_9LILI</name>
<dbReference type="OrthoDB" id="511315at2759"/>
<feature type="compositionally biased region" description="Basic and acidic residues" evidence="2">
    <location>
        <begin position="296"/>
        <end position="315"/>
    </location>
</feature>
<dbReference type="Proteomes" id="UP001055439">
    <property type="component" value="Chromosome 9"/>
</dbReference>
<dbReference type="GO" id="GO:0009941">
    <property type="term" value="C:chloroplast envelope"/>
    <property type="evidence" value="ECO:0007669"/>
    <property type="project" value="TreeGrafter"/>
</dbReference>
<evidence type="ECO:0000313" key="5">
    <source>
        <dbReference type="Proteomes" id="UP001055439"/>
    </source>
</evidence>
<dbReference type="EMBL" id="CP097511">
    <property type="protein sequence ID" value="URE47491.1"/>
    <property type="molecule type" value="Genomic_DNA"/>
</dbReference>
<feature type="region of interest" description="Disordered" evidence="2">
    <location>
        <begin position="287"/>
        <end position="323"/>
    </location>
</feature>
<keyword evidence="1" id="KW-0175">Coiled coil</keyword>
<evidence type="ECO:0000256" key="1">
    <source>
        <dbReference type="SAM" id="Coils"/>
    </source>
</evidence>
<gene>
    <name evidence="4" type="ORF">MUK42_25141</name>
</gene>
<feature type="transmembrane region" description="Helical" evidence="3">
    <location>
        <begin position="97"/>
        <end position="118"/>
    </location>
</feature>
<dbReference type="PANTHER" id="PTHR36408">
    <property type="entry name" value="TRANSMEMBRANE PROTEIN"/>
    <property type="match status" value="1"/>
</dbReference>
<evidence type="ECO:0000313" key="4">
    <source>
        <dbReference type="EMBL" id="URE47491.1"/>
    </source>
</evidence>
<accession>A0A9E7I8F5</accession>
<keyword evidence="3" id="KW-1133">Transmembrane helix</keyword>
<keyword evidence="5" id="KW-1185">Reference proteome</keyword>
<keyword evidence="3" id="KW-0812">Transmembrane</keyword>
<evidence type="ECO:0000256" key="3">
    <source>
        <dbReference type="SAM" id="Phobius"/>
    </source>
</evidence>
<sequence>MPIAATAACGPSPLRALRPRRAHQSLVCANRVKFARFAVSPTSWELSPPPTHSVPLHKAANASSDASRWRTAASLSGEGVHRRPDREVSGQPSLDHILWAAEVLCVAPSAVFSIWCLVSSVLPGASKPFQVILGSKVPVFQYILLVVAVAIGSLIRWRQWQRIYMANETGIGFDLIRRIEKVEEDLRSSVTIIRVLSRQLEKLGIKFRITRKTLKEPIAETAALSQKNSEATRALAMQEDILEKELSEIQKVLLAMQEQQQKQLELILAIGKAGRLLDRKSDFVGQGRAATNSSVPEKKEQKSQPELQSERHAGEGNDSPSAAHPDFLLKAAVDISRPLEEGVMETLQKLERVQSMLSLMEARGLSSSHRDADRFLADFILFLTSSEVLEEAFIFANKEDIEKKENIGYDLKFHCQQIHTGPSLQYSVENDLDIHLSKIEETPMIGLDAMKRANSTLEDFAKCIAEAEEKYERLIRTLDPELSSGYRRRCEEATREGGVTSGHAFGTWNIPPVIGDEESFRMERVISA</sequence>
<organism evidence="4 5">
    <name type="scientific">Musa troglodytarum</name>
    <name type="common">fe'i banana</name>
    <dbReference type="NCBI Taxonomy" id="320322"/>
    <lineage>
        <taxon>Eukaryota</taxon>
        <taxon>Viridiplantae</taxon>
        <taxon>Streptophyta</taxon>
        <taxon>Embryophyta</taxon>
        <taxon>Tracheophyta</taxon>
        <taxon>Spermatophyta</taxon>
        <taxon>Magnoliopsida</taxon>
        <taxon>Liliopsida</taxon>
        <taxon>Zingiberales</taxon>
        <taxon>Musaceae</taxon>
        <taxon>Musa</taxon>
    </lineage>
</organism>
<keyword evidence="3" id="KW-0472">Membrane</keyword>
<proteinExistence type="predicted"/>